<dbReference type="GeneID" id="60325149"/>
<accession>A0A411B5K6</accession>
<keyword evidence="1" id="KW-0812">Transmembrane</keyword>
<evidence type="ECO:0000256" key="1">
    <source>
        <dbReference type="SAM" id="Phobius"/>
    </source>
</evidence>
<reference evidence="2 3" key="1">
    <citation type="submission" date="2019-01" db="EMBL/GenBank/DDBJ databases">
        <authorList>
            <person name="Neitz A."/>
            <person name="Villela V."/>
            <person name="Anton S."/>
            <person name="Buhyoff S."/>
            <person name="Consani M."/>
            <person name="Davis D."/>
            <person name="Haas R."/>
            <person name="Heid C."/>
            <person name="Roop S."/>
            <person name="Braley A.B."/>
            <person name="Ettinger A.-S.H."/>
            <person name="Anders K.R."/>
            <person name="Garlena R.A."/>
            <person name="Russell D.A."/>
            <person name="Pope W.H."/>
            <person name="Jacobs-Sera D."/>
            <person name="Hendrix R.W."/>
            <person name="Hatfull G.F."/>
        </authorList>
    </citation>
    <scope>NUCLEOTIDE SEQUENCE [LARGE SCALE GENOMIC DNA]</scope>
</reference>
<dbReference type="RefSeq" id="YP_009953672.1">
    <property type="nucleotide sequence ID" value="NC_051624.1"/>
</dbReference>
<organism evidence="2 3">
    <name type="scientific">Mycobacterium phage Nibb</name>
    <dbReference type="NCBI Taxonomy" id="2510585"/>
    <lineage>
        <taxon>Viruses</taxon>
        <taxon>Duplodnaviria</taxon>
        <taxon>Heunggongvirae</taxon>
        <taxon>Uroviricota</taxon>
        <taxon>Caudoviricetes</taxon>
        <taxon>Weiservirinae</taxon>
        <taxon>Anayavirus</taxon>
        <taxon>Anayavirus nibb</taxon>
    </lineage>
</organism>
<dbReference type="Proteomes" id="UP000290045">
    <property type="component" value="Segment"/>
</dbReference>
<proteinExistence type="predicted"/>
<keyword evidence="1" id="KW-1133">Transmembrane helix</keyword>
<keyword evidence="3" id="KW-1185">Reference proteome</keyword>
<dbReference type="KEGG" id="vg:60325149"/>
<feature type="transmembrane region" description="Helical" evidence="1">
    <location>
        <begin position="12"/>
        <end position="34"/>
    </location>
</feature>
<keyword evidence="1" id="KW-0472">Membrane</keyword>
<name>A0A411B5K6_9CAUD</name>
<evidence type="ECO:0000313" key="3">
    <source>
        <dbReference type="Proteomes" id="UP000290045"/>
    </source>
</evidence>
<dbReference type="EMBL" id="MK460246">
    <property type="protein sequence ID" value="QAX95623.1"/>
    <property type="molecule type" value="Genomic_DNA"/>
</dbReference>
<gene>
    <name evidence="2" type="primary">84</name>
    <name evidence="2" type="ORF">SEA_NIBB_84</name>
</gene>
<sequence>MRDVMRRWEPWIVGVGLALAAALYVAAMIGPLLWGPSC</sequence>
<protein>
    <submittedName>
        <fullName evidence="2">Uncharacterized protein</fullName>
    </submittedName>
</protein>
<evidence type="ECO:0000313" key="2">
    <source>
        <dbReference type="EMBL" id="QAX95623.1"/>
    </source>
</evidence>